<proteinExistence type="inferred from homology"/>
<dbReference type="Pfam" id="PF00928">
    <property type="entry name" value="Adap_comp_sub"/>
    <property type="match status" value="1"/>
</dbReference>
<gene>
    <name evidence="7" type="ORF">GPECTOR_766g934</name>
</gene>
<sequence>MISQFYILSPRGDVIIRKDYLGDVPRTSSETFFRNAKFWKEGDGDAPPVFNVDGVTYLYIKEGGVQLVATTRANLSPSFVLEFLRRICAIVKDYCGFLSEDAIRKNVVLIYELLDEVVDYGFPQSTATEALKQFVVNEPTVVAPAYYQAKPLFSLSKGPTGVFKSVLDTARTDGKRRDEIFVDVVERITCTFNASGYIASAQVDGAVQIKSYLAGNPPIKIKLNDDLLIGRRDVPYGMDVRGGDGGGPGHMVVLDDCNFHEVANLDSFDVDRTITLVPPDGEFALMNYRTSHGFKPPFRLHCTVEPDPHSELKAQLTLRLWCEVPADKAASGLEVELPTPRHVQRVHCDLEPGAGGAGAGGGLGGRGGKFGGGGGAAAAAQQQAWDYNEKAHLLRWKFKRCAGGTEHVLRARLTLERPYGASLRGEVGPVNLRFTIPMHSASRIQLKYLQILKKAAEKNYNPYRWVRYVTTSNSYTFRT</sequence>
<dbReference type="SUPFAM" id="SSF64356">
    <property type="entry name" value="SNARE-like"/>
    <property type="match status" value="1"/>
</dbReference>
<reference evidence="8" key="1">
    <citation type="journal article" date="2016" name="Nat. Commun.">
        <title>The Gonium pectorale genome demonstrates co-option of cell cycle regulation during the evolution of multicellularity.</title>
        <authorList>
            <person name="Hanschen E.R."/>
            <person name="Marriage T.N."/>
            <person name="Ferris P.J."/>
            <person name="Hamaji T."/>
            <person name="Toyoda A."/>
            <person name="Fujiyama A."/>
            <person name="Neme R."/>
            <person name="Noguchi H."/>
            <person name="Minakuchi Y."/>
            <person name="Suzuki M."/>
            <person name="Kawai-Toyooka H."/>
            <person name="Smith D.R."/>
            <person name="Sparks H."/>
            <person name="Anderson J."/>
            <person name="Bakaric R."/>
            <person name="Luria V."/>
            <person name="Karger A."/>
            <person name="Kirschner M.W."/>
            <person name="Durand P.M."/>
            <person name="Michod R.E."/>
            <person name="Nozaki H."/>
            <person name="Olson B.J."/>
        </authorList>
    </citation>
    <scope>NUCLEOTIDE SEQUENCE [LARGE SCALE GENOMIC DNA]</scope>
    <source>
        <strain evidence="8">NIES-2863</strain>
    </source>
</reference>
<dbReference type="PROSITE" id="PS51072">
    <property type="entry name" value="MHD"/>
    <property type="match status" value="1"/>
</dbReference>
<dbReference type="PANTHER" id="PTHR10529">
    <property type="entry name" value="AP COMPLEX SUBUNIT MU"/>
    <property type="match status" value="1"/>
</dbReference>
<dbReference type="GO" id="GO:0006886">
    <property type="term" value="P:intracellular protein transport"/>
    <property type="evidence" value="ECO:0007669"/>
    <property type="project" value="UniProtKB-UniRule"/>
</dbReference>
<protein>
    <recommendedName>
        <fullName evidence="6">MHD domain-containing protein</fullName>
    </recommendedName>
</protein>
<dbReference type="Gene3D" id="2.60.40.1170">
    <property type="entry name" value="Mu homology domain, subdomain B"/>
    <property type="match status" value="2"/>
</dbReference>
<evidence type="ECO:0000256" key="5">
    <source>
        <dbReference type="PIRNR" id="PIRNR005992"/>
    </source>
</evidence>
<dbReference type="InterPro" id="IPR011012">
    <property type="entry name" value="Longin-like_dom_sf"/>
</dbReference>
<evidence type="ECO:0000256" key="1">
    <source>
        <dbReference type="ARBA" id="ARBA00004308"/>
    </source>
</evidence>
<dbReference type="GO" id="GO:0030131">
    <property type="term" value="C:clathrin adaptor complex"/>
    <property type="evidence" value="ECO:0007669"/>
    <property type="project" value="UniProtKB-UniRule"/>
</dbReference>
<dbReference type="InterPro" id="IPR028565">
    <property type="entry name" value="MHD"/>
</dbReference>
<dbReference type="AlphaFoldDB" id="A0A150FU37"/>
<accession>A0A150FU37</accession>
<dbReference type="InterPro" id="IPR036168">
    <property type="entry name" value="AP2_Mu_C_sf"/>
</dbReference>
<dbReference type="Gene3D" id="3.30.450.60">
    <property type="match status" value="1"/>
</dbReference>
<keyword evidence="3 5" id="KW-0653">Protein transport</keyword>
<comment type="caution">
    <text evidence="7">The sequence shown here is derived from an EMBL/GenBank/DDBJ whole genome shotgun (WGS) entry which is preliminary data.</text>
</comment>
<dbReference type="Proteomes" id="UP000075714">
    <property type="component" value="Unassembled WGS sequence"/>
</dbReference>
<dbReference type="PRINTS" id="PR00314">
    <property type="entry name" value="CLATHRINADPT"/>
</dbReference>
<feature type="domain" description="MHD" evidence="6">
    <location>
        <begin position="177"/>
        <end position="478"/>
    </location>
</feature>
<keyword evidence="4" id="KW-0472">Membrane</keyword>
<dbReference type="InterPro" id="IPR050431">
    <property type="entry name" value="Adaptor_comp_med_subunit"/>
</dbReference>
<dbReference type="CDD" id="cd09253">
    <property type="entry name" value="AP-4_Mu4_Cterm"/>
    <property type="match status" value="1"/>
</dbReference>
<organism evidence="7 8">
    <name type="scientific">Gonium pectorale</name>
    <name type="common">Green alga</name>
    <dbReference type="NCBI Taxonomy" id="33097"/>
    <lineage>
        <taxon>Eukaryota</taxon>
        <taxon>Viridiplantae</taxon>
        <taxon>Chlorophyta</taxon>
        <taxon>core chlorophytes</taxon>
        <taxon>Chlorophyceae</taxon>
        <taxon>CS clade</taxon>
        <taxon>Chlamydomonadales</taxon>
        <taxon>Volvocaceae</taxon>
        <taxon>Gonium</taxon>
    </lineage>
</organism>
<dbReference type="STRING" id="33097.A0A150FU37"/>
<dbReference type="CDD" id="cd14838">
    <property type="entry name" value="AP4_Mu_N"/>
    <property type="match status" value="1"/>
</dbReference>
<comment type="subcellular location">
    <subcellularLocation>
        <location evidence="1">Endomembrane system</location>
    </subcellularLocation>
</comment>
<dbReference type="SUPFAM" id="SSF49447">
    <property type="entry name" value="Second domain of Mu2 adaptin subunit (ap50) of ap2 adaptor"/>
    <property type="match status" value="1"/>
</dbReference>
<keyword evidence="8" id="KW-1185">Reference proteome</keyword>
<dbReference type="FunFam" id="3.30.450.60:FF:000002">
    <property type="entry name" value="AP-2 complex subunit mu, putative"/>
    <property type="match status" value="1"/>
</dbReference>
<dbReference type="InterPro" id="IPR001392">
    <property type="entry name" value="Clathrin_mu"/>
</dbReference>
<evidence type="ECO:0000313" key="8">
    <source>
        <dbReference type="Proteomes" id="UP000075714"/>
    </source>
</evidence>
<evidence type="ECO:0000256" key="4">
    <source>
        <dbReference type="ARBA" id="ARBA00023136"/>
    </source>
</evidence>
<dbReference type="EMBL" id="LSYV01000762">
    <property type="protein sequence ID" value="KXZ41122.1"/>
    <property type="molecule type" value="Genomic_DNA"/>
</dbReference>
<dbReference type="GO" id="GO:0016192">
    <property type="term" value="P:vesicle-mediated transport"/>
    <property type="evidence" value="ECO:0007669"/>
    <property type="project" value="InterPro"/>
</dbReference>
<evidence type="ECO:0000259" key="6">
    <source>
        <dbReference type="PROSITE" id="PS51072"/>
    </source>
</evidence>
<dbReference type="OrthoDB" id="10259133at2759"/>
<dbReference type="PIRSF" id="PIRSF005992">
    <property type="entry name" value="Clathrin_mu"/>
    <property type="match status" value="1"/>
</dbReference>
<comment type="similarity">
    <text evidence="5">Belongs to the adaptor complexes medium subunit family.</text>
</comment>
<evidence type="ECO:0000256" key="3">
    <source>
        <dbReference type="ARBA" id="ARBA00022927"/>
    </source>
</evidence>
<keyword evidence="2 5" id="KW-0813">Transport</keyword>
<evidence type="ECO:0000313" key="7">
    <source>
        <dbReference type="EMBL" id="KXZ41122.1"/>
    </source>
</evidence>
<evidence type="ECO:0000256" key="2">
    <source>
        <dbReference type="ARBA" id="ARBA00022448"/>
    </source>
</evidence>
<dbReference type="GO" id="GO:0012505">
    <property type="term" value="C:endomembrane system"/>
    <property type="evidence" value="ECO:0007669"/>
    <property type="project" value="UniProtKB-SubCell"/>
</dbReference>
<name>A0A150FU37_GONPE</name>